<dbReference type="GO" id="GO:0006508">
    <property type="term" value="P:proteolysis"/>
    <property type="evidence" value="ECO:0007669"/>
    <property type="project" value="UniProtKB-KW"/>
</dbReference>
<dbReference type="Pfam" id="PF12796">
    <property type="entry name" value="Ank_2"/>
    <property type="match status" value="1"/>
</dbReference>
<feature type="repeat" description="ANK" evidence="12">
    <location>
        <begin position="323"/>
        <end position="355"/>
    </location>
</feature>
<feature type="transmembrane region" description="Helical" evidence="13">
    <location>
        <begin position="260"/>
        <end position="282"/>
    </location>
</feature>
<evidence type="ECO:0000256" key="4">
    <source>
        <dbReference type="ARBA" id="ARBA00022670"/>
    </source>
</evidence>
<dbReference type="InterPro" id="IPR002110">
    <property type="entry name" value="Ankyrin_rpt"/>
</dbReference>
<dbReference type="PROSITE" id="PS50297">
    <property type="entry name" value="ANK_REP_REGION"/>
    <property type="match status" value="1"/>
</dbReference>
<dbReference type="InterPro" id="IPR050083">
    <property type="entry name" value="HtpX_protease"/>
</dbReference>
<feature type="transmembrane region" description="Helical" evidence="13">
    <location>
        <begin position="35"/>
        <end position="54"/>
    </location>
</feature>
<dbReference type="PROSITE" id="PS50088">
    <property type="entry name" value="ANK_REPEAT"/>
    <property type="match status" value="1"/>
</dbReference>
<proteinExistence type="predicted"/>
<dbReference type="OrthoDB" id="9810445at2"/>
<keyword evidence="3" id="KW-1003">Cell membrane</keyword>
<name>A0A161P397_9BACI</name>
<evidence type="ECO:0000256" key="3">
    <source>
        <dbReference type="ARBA" id="ARBA00022475"/>
    </source>
</evidence>
<reference evidence="15" key="1">
    <citation type="submission" date="2016-02" db="EMBL/GenBank/DDBJ databases">
        <title>Genome sequence of Bacillus trypoxylicola KCTC 13244(T).</title>
        <authorList>
            <person name="Jeong H."/>
            <person name="Park S.-H."/>
            <person name="Choi S.-K."/>
        </authorList>
    </citation>
    <scope>NUCLEOTIDE SEQUENCE [LARGE SCALE GENOMIC DNA]</scope>
    <source>
        <strain evidence="15">KCTC 13244</strain>
    </source>
</reference>
<evidence type="ECO:0000256" key="6">
    <source>
        <dbReference type="ARBA" id="ARBA00022723"/>
    </source>
</evidence>
<keyword evidence="7" id="KW-0378">Hydrolase</keyword>
<keyword evidence="6" id="KW-0479">Metal-binding</keyword>
<keyword evidence="11 13" id="KW-0472">Membrane</keyword>
<protein>
    <submittedName>
        <fullName evidence="15">Heat-shock protein HtpX</fullName>
    </submittedName>
</protein>
<feature type="transmembrane region" description="Helical" evidence="13">
    <location>
        <begin position="12"/>
        <end position="29"/>
    </location>
</feature>
<dbReference type="RefSeq" id="WP_061950163.1">
    <property type="nucleotide sequence ID" value="NZ_LTAO01000039.1"/>
</dbReference>
<keyword evidence="5 13" id="KW-0812">Transmembrane</keyword>
<dbReference type="GO" id="GO:0004222">
    <property type="term" value="F:metalloendopeptidase activity"/>
    <property type="evidence" value="ECO:0007669"/>
    <property type="project" value="InterPro"/>
</dbReference>
<keyword evidence="4" id="KW-0645">Protease</keyword>
<evidence type="ECO:0000256" key="11">
    <source>
        <dbReference type="ARBA" id="ARBA00023136"/>
    </source>
</evidence>
<evidence type="ECO:0000259" key="14">
    <source>
        <dbReference type="Pfam" id="PF01435"/>
    </source>
</evidence>
<gene>
    <name evidence="15" type="ORF">AZF04_12910</name>
</gene>
<feature type="domain" description="Peptidase M48" evidence="14">
    <location>
        <begin position="69"/>
        <end position="153"/>
    </location>
</feature>
<evidence type="ECO:0000256" key="5">
    <source>
        <dbReference type="ARBA" id="ARBA00022692"/>
    </source>
</evidence>
<keyword evidence="10" id="KW-0482">Metalloprotease</keyword>
<accession>A0A161P397</accession>
<dbReference type="GO" id="GO:0005886">
    <property type="term" value="C:plasma membrane"/>
    <property type="evidence" value="ECO:0007669"/>
    <property type="project" value="UniProtKB-SubCell"/>
</dbReference>
<keyword evidence="9 13" id="KW-1133">Transmembrane helix</keyword>
<keyword evidence="8" id="KW-0862">Zinc</keyword>
<evidence type="ECO:0000256" key="1">
    <source>
        <dbReference type="ARBA" id="ARBA00001947"/>
    </source>
</evidence>
<dbReference type="EMBL" id="LTAO01000039">
    <property type="protein sequence ID" value="KYG25983.1"/>
    <property type="molecule type" value="Genomic_DNA"/>
</dbReference>
<feature type="domain" description="Peptidase M48" evidence="14">
    <location>
        <begin position="157"/>
        <end position="241"/>
    </location>
</feature>
<dbReference type="InterPro" id="IPR036770">
    <property type="entry name" value="Ankyrin_rpt-contain_sf"/>
</dbReference>
<evidence type="ECO:0000313" key="16">
    <source>
        <dbReference type="Proteomes" id="UP000075806"/>
    </source>
</evidence>
<evidence type="ECO:0000256" key="7">
    <source>
        <dbReference type="ARBA" id="ARBA00022801"/>
    </source>
</evidence>
<dbReference type="InterPro" id="IPR001915">
    <property type="entry name" value="Peptidase_M48"/>
</dbReference>
<organism evidence="15 16">
    <name type="scientific">Alkalihalobacillus trypoxylicola</name>
    <dbReference type="NCBI Taxonomy" id="519424"/>
    <lineage>
        <taxon>Bacteria</taxon>
        <taxon>Bacillati</taxon>
        <taxon>Bacillota</taxon>
        <taxon>Bacilli</taxon>
        <taxon>Bacillales</taxon>
        <taxon>Bacillaceae</taxon>
        <taxon>Alkalihalobacillus</taxon>
    </lineage>
</organism>
<keyword evidence="16" id="KW-1185">Reference proteome</keyword>
<dbReference type="STRING" id="519424.AZF04_12910"/>
<comment type="caution">
    <text evidence="15">The sequence shown here is derived from an EMBL/GenBank/DDBJ whole genome shotgun (WGS) entry which is preliminary data.</text>
</comment>
<keyword evidence="12" id="KW-0040">ANK repeat</keyword>
<dbReference type="GO" id="GO:0046872">
    <property type="term" value="F:metal ion binding"/>
    <property type="evidence" value="ECO:0007669"/>
    <property type="project" value="UniProtKB-KW"/>
</dbReference>
<dbReference type="SMART" id="SM00248">
    <property type="entry name" value="ANK"/>
    <property type="match status" value="3"/>
</dbReference>
<evidence type="ECO:0000313" key="15">
    <source>
        <dbReference type="EMBL" id="KYG25983.1"/>
    </source>
</evidence>
<evidence type="ECO:0000256" key="13">
    <source>
        <dbReference type="SAM" id="Phobius"/>
    </source>
</evidence>
<sequence>MKQENIASSRETVYFVLSLIVSIIIYILAALSIVGIGILVLIFAVVFIMNVMMLGSIRGNGVRVTEGQFPEVYERVVEIATKMKLEKVPDIFVIESEGALNAFATRFWGRNMVVLYSEVFDLKSEQGKEELDFIIAHELSHVKRRHVWKNVLITPAKIFPFLSQAYSRSCEYTCDREAAYFTNNGIAAKRALTILSVGKKVYQDVNERAYMEQISSESHGAVWLSEIFSSHPNLPKRIQSVNVFMGELEQPIYKERPGKVFGGVLIIVLSMIVTYLLFFGSLQFGGAFYERLLLDWYEDDVGMDWGLDFGLEDDYNSWNLTNDGMSELMIAVNDLDIDEVNQLIEAGVDVNEQDEDGYTALHHSVYNYEITEILLEAGANPNIVNDYETSPLVLAVYFYEYDTSLLLLEYGADPSLTDLDGDSAFSWMEVETEEELYEALQNGQ</sequence>
<evidence type="ECO:0000256" key="10">
    <source>
        <dbReference type="ARBA" id="ARBA00023049"/>
    </source>
</evidence>
<dbReference type="Gene3D" id="3.30.2010.10">
    <property type="entry name" value="Metalloproteases ('zincins'), catalytic domain"/>
    <property type="match status" value="1"/>
</dbReference>
<evidence type="ECO:0000256" key="2">
    <source>
        <dbReference type="ARBA" id="ARBA00004651"/>
    </source>
</evidence>
<evidence type="ECO:0000256" key="9">
    <source>
        <dbReference type="ARBA" id="ARBA00022989"/>
    </source>
</evidence>
<dbReference type="Proteomes" id="UP000075806">
    <property type="component" value="Unassembled WGS sequence"/>
</dbReference>
<evidence type="ECO:0000256" key="12">
    <source>
        <dbReference type="PROSITE-ProRule" id="PRU00023"/>
    </source>
</evidence>
<dbReference type="PANTHER" id="PTHR43221">
    <property type="entry name" value="PROTEASE HTPX"/>
    <property type="match status" value="1"/>
</dbReference>
<dbReference type="PANTHER" id="PTHR43221:SF1">
    <property type="entry name" value="PROTEASE HTPX"/>
    <property type="match status" value="1"/>
</dbReference>
<dbReference type="AlphaFoldDB" id="A0A161P397"/>
<comment type="cofactor">
    <cofactor evidence="1">
        <name>Zn(2+)</name>
        <dbReference type="ChEBI" id="CHEBI:29105"/>
    </cofactor>
</comment>
<dbReference type="Gene3D" id="1.25.40.20">
    <property type="entry name" value="Ankyrin repeat-containing domain"/>
    <property type="match status" value="1"/>
</dbReference>
<dbReference type="SUPFAM" id="SSF48403">
    <property type="entry name" value="Ankyrin repeat"/>
    <property type="match status" value="1"/>
</dbReference>
<comment type="subcellular location">
    <subcellularLocation>
        <location evidence="2">Cell membrane</location>
        <topology evidence="2">Multi-pass membrane protein</topology>
    </subcellularLocation>
</comment>
<dbReference type="CDD" id="cd07325">
    <property type="entry name" value="M48_Ste24p_like"/>
    <property type="match status" value="1"/>
</dbReference>
<evidence type="ECO:0000256" key="8">
    <source>
        <dbReference type="ARBA" id="ARBA00022833"/>
    </source>
</evidence>
<dbReference type="Pfam" id="PF01435">
    <property type="entry name" value="Peptidase_M48"/>
    <property type="match status" value="2"/>
</dbReference>